<evidence type="ECO:0000313" key="2">
    <source>
        <dbReference type="Proteomes" id="UP000524404"/>
    </source>
</evidence>
<accession>A0A841EQD1</accession>
<evidence type="ECO:0000313" key="1">
    <source>
        <dbReference type="EMBL" id="MBB6004484.1"/>
    </source>
</evidence>
<dbReference type="AlphaFoldDB" id="A0A841EQD1"/>
<organism evidence="1 2">
    <name type="scientific">Arcicella rosea</name>
    <dbReference type="NCBI Taxonomy" id="502909"/>
    <lineage>
        <taxon>Bacteria</taxon>
        <taxon>Pseudomonadati</taxon>
        <taxon>Bacteroidota</taxon>
        <taxon>Cytophagia</taxon>
        <taxon>Cytophagales</taxon>
        <taxon>Flectobacillaceae</taxon>
        <taxon>Arcicella</taxon>
    </lineage>
</organism>
<sequence>MSFNRLALLKQFLEEEPENPFNHYALATELLKSDAEESGKIYRYLLKNHTDYLPTYYHAGALFSEFGENELAEKIYQDGITLAQKLGNEKALKELKGAYQLFLDELDM</sequence>
<dbReference type="SUPFAM" id="SSF48452">
    <property type="entry name" value="TPR-like"/>
    <property type="match status" value="1"/>
</dbReference>
<dbReference type="Proteomes" id="UP000524404">
    <property type="component" value="Unassembled WGS sequence"/>
</dbReference>
<dbReference type="Gene3D" id="1.25.40.10">
    <property type="entry name" value="Tetratricopeptide repeat domain"/>
    <property type="match status" value="1"/>
</dbReference>
<dbReference type="EMBL" id="JACHKT010000024">
    <property type="protein sequence ID" value="MBB6004484.1"/>
    <property type="molecule type" value="Genomic_DNA"/>
</dbReference>
<reference evidence="1 2" key="1">
    <citation type="submission" date="2020-08" db="EMBL/GenBank/DDBJ databases">
        <title>Functional genomics of gut bacteria from endangered species of beetles.</title>
        <authorList>
            <person name="Carlos-Shanley C."/>
        </authorList>
    </citation>
    <scope>NUCLEOTIDE SEQUENCE [LARGE SCALE GENOMIC DNA]</scope>
    <source>
        <strain evidence="1 2">S00070</strain>
    </source>
</reference>
<protein>
    <submittedName>
        <fullName evidence="1">Tetratricopeptide (TPR) repeat protein</fullName>
    </submittedName>
</protein>
<keyword evidence="2" id="KW-1185">Reference proteome</keyword>
<proteinExistence type="predicted"/>
<dbReference type="InterPro" id="IPR011990">
    <property type="entry name" value="TPR-like_helical_dom_sf"/>
</dbReference>
<name>A0A841EQD1_9BACT</name>
<comment type="caution">
    <text evidence="1">The sequence shown here is derived from an EMBL/GenBank/DDBJ whole genome shotgun (WGS) entry which is preliminary data.</text>
</comment>
<gene>
    <name evidence="1" type="ORF">HNP25_003147</name>
</gene>
<dbReference type="RefSeq" id="WP_184135503.1">
    <property type="nucleotide sequence ID" value="NZ_JACHKT010000024.1"/>
</dbReference>